<feature type="transmembrane region" description="Helical" evidence="1">
    <location>
        <begin position="79"/>
        <end position="105"/>
    </location>
</feature>
<gene>
    <name evidence="2" type="ORF">FM101_06445</name>
</gene>
<evidence type="ECO:0000256" key="1">
    <source>
        <dbReference type="SAM" id="Phobius"/>
    </source>
</evidence>
<protein>
    <recommendedName>
        <fullName evidence="4">DUF3021 domain-containing protein</fullName>
    </recommendedName>
</protein>
<keyword evidence="1" id="KW-0472">Membrane</keyword>
<dbReference type="EMBL" id="FUHW01000024">
    <property type="protein sequence ID" value="SJM60736.1"/>
    <property type="molecule type" value="Genomic_DNA"/>
</dbReference>
<proteinExistence type="predicted"/>
<keyword evidence="1" id="KW-0812">Transmembrane</keyword>
<organism evidence="2 3">
    <name type="scientific">Arthrobacter rhombi</name>
    <dbReference type="NCBI Taxonomy" id="71253"/>
    <lineage>
        <taxon>Bacteria</taxon>
        <taxon>Bacillati</taxon>
        <taxon>Actinomycetota</taxon>
        <taxon>Actinomycetes</taxon>
        <taxon>Micrococcales</taxon>
        <taxon>Micrococcaceae</taxon>
        <taxon>Arthrobacter</taxon>
    </lineage>
</organism>
<evidence type="ECO:0000313" key="2">
    <source>
        <dbReference type="EMBL" id="SJM60736.1"/>
    </source>
</evidence>
<accession>A0A1R4FXT6</accession>
<reference evidence="2 3" key="1">
    <citation type="submission" date="2017-02" db="EMBL/GenBank/DDBJ databases">
        <authorList>
            <person name="Peterson S.W."/>
        </authorList>
    </citation>
    <scope>NUCLEOTIDE SEQUENCE [LARGE SCALE GENOMIC DNA]</scope>
    <source>
        <strain evidence="2 3">B Ar 00.02</strain>
    </source>
</reference>
<sequence length="119" mass="12618">MIMSGIAARLAALDKTSDARGTLTAGVIVASIMAASVIYDVEAWSLRRQTVVHFLAMALTVFPALCLSGWFPAQTAADILVIGGYFLIVGLVAWVLAYCVFGIVVPRLQKRGSTSASQQ</sequence>
<evidence type="ECO:0008006" key="4">
    <source>
        <dbReference type="Google" id="ProtNLM"/>
    </source>
</evidence>
<name>A0A1R4FXT6_9MICC</name>
<dbReference type="Proteomes" id="UP000195913">
    <property type="component" value="Unassembled WGS sequence"/>
</dbReference>
<keyword evidence="1" id="KW-1133">Transmembrane helix</keyword>
<feature type="transmembrane region" description="Helical" evidence="1">
    <location>
        <begin position="51"/>
        <end position="73"/>
    </location>
</feature>
<keyword evidence="3" id="KW-1185">Reference proteome</keyword>
<evidence type="ECO:0000313" key="3">
    <source>
        <dbReference type="Proteomes" id="UP000195913"/>
    </source>
</evidence>
<dbReference type="InterPro" id="IPR021560">
    <property type="entry name" value="DUF3021"/>
</dbReference>
<feature type="transmembrane region" description="Helical" evidence="1">
    <location>
        <begin position="20"/>
        <end position="39"/>
    </location>
</feature>
<dbReference type="AlphaFoldDB" id="A0A1R4FXT6"/>
<dbReference type="Pfam" id="PF11457">
    <property type="entry name" value="DUF3021"/>
    <property type="match status" value="1"/>
</dbReference>